<dbReference type="EMBL" id="JASPKY010000003">
    <property type="protein sequence ID" value="KAK9758803.1"/>
    <property type="molecule type" value="Genomic_DNA"/>
</dbReference>
<comment type="caution">
    <text evidence="5">The sequence shown here is derived from an EMBL/GenBank/DDBJ whole genome shotgun (WGS) entry which is preliminary data.</text>
</comment>
<evidence type="ECO:0000256" key="1">
    <source>
        <dbReference type="ARBA" id="ARBA00004613"/>
    </source>
</evidence>
<proteinExistence type="predicted"/>
<dbReference type="GO" id="GO:0020037">
    <property type="term" value="F:heme binding"/>
    <property type="evidence" value="ECO:0007669"/>
    <property type="project" value="InterPro"/>
</dbReference>
<dbReference type="GO" id="GO:0004601">
    <property type="term" value="F:peroxidase activity"/>
    <property type="evidence" value="ECO:0007669"/>
    <property type="project" value="UniProtKB-KW"/>
</dbReference>
<dbReference type="SUPFAM" id="SSF48113">
    <property type="entry name" value="Heme-dependent peroxidases"/>
    <property type="match status" value="1"/>
</dbReference>
<protein>
    <submittedName>
        <fullName evidence="5">Uncharacterized protein</fullName>
    </submittedName>
</protein>
<dbReference type="InterPro" id="IPR010255">
    <property type="entry name" value="Haem_peroxidase_sf"/>
</dbReference>
<gene>
    <name evidence="5" type="ORF">QE152_g701</name>
</gene>
<dbReference type="InterPro" id="IPR037120">
    <property type="entry name" value="Haem_peroxidase_sf_animal"/>
</dbReference>
<evidence type="ECO:0000256" key="3">
    <source>
        <dbReference type="ARBA" id="ARBA00022559"/>
    </source>
</evidence>
<evidence type="ECO:0000256" key="2">
    <source>
        <dbReference type="ARBA" id="ARBA00022525"/>
    </source>
</evidence>
<dbReference type="PROSITE" id="PS50292">
    <property type="entry name" value="PEROXIDASE_3"/>
    <property type="match status" value="1"/>
</dbReference>
<evidence type="ECO:0000313" key="6">
    <source>
        <dbReference type="Proteomes" id="UP001458880"/>
    </source>
</evidence>
<keyword evidence="6" id="KW-1185">Reference proteome</keyword>
<organism evidence="5 6">
    <name type="scientific">Popillia japonica</name>
    <name type="common">Japanese beetle</name>
    <dbReference type="NCBI Taxonomy" id="7064"/>
    <lineage>
        <taxon>Eukaryota</taxon>
        <taxon>Metazoa</taxon>
        <taxon>Ecdysozoa</taxon>
        <taxon>Arthropoda</taxon>
        <taxon>Hexapoda</taxon>
        <taxon>Insecta</taxon>
        <taxon>Pterygota</taxon>
        <taxon>Neoptera</taxon>
        <taxon>Endopterygota</taxon>
        <taxon>Coleoptera</taxon>
        <taxon>Polyphaga</taxon>
        <taxon>Scarabaeiformia</taxon>
        <taxon>Scarabaeidae</taxon>
        <taxon>Rutelinae</taxon>
        <taxon>Popillia</taxon>
    </lineage>
</organism>
<evidence type="ECO:0000256" key="4">
    <source>
        <dbReference type="ARBA" id="ARBA00023180"/>
    </source>
</evidence>
<dbReference type="GO" id="GO:0005576">
    <property type="term" value="C:extracellular region"/>
    <property type="evidence" value="ECO:0007669"/>
    <property type="project" value="UniProtKB-SubCell"/>
</dbReference>
<keyword evidence="3" id="KW-0560">Oxidoreductase</keyword>
<dbReference type="AlphaFoldDB" id="A0AAW1NE28"/>
<dbReference type="Pfam" id="PF03098">
    <property type="entry name" value="An_peroxidase"/>
    <property type="match status" value="1"/>
</dbReference>
<dbReference type="PANTHER" id="PTHR11475">
    <property type="entry name" value="OXIDASE/PEROXIDASE"/>
    <property type="match status" value="1"/>
</dbReference>
<accession>A0AAW1NE28</accession>
<sequence length="269" mass="30894">MIRLNVSSQYNVQHIFIRKTQVKIIRGICCKTGQNHIDINSELITKERSSHLEEIDTNFLREIAQDGQLKFSALRNSENELLSMQNPPILAVNSPSYGHYRNRRVWGDLPEVVNLANKAMEIALATRAFKERRGISKKELEWNMLPRGMKNSLLQLTCPLRGISKKELEWNMLPRGMKNSLLQLTCPLFLRCPPLPQKYKRIDGTCNNLRYPRWGAQLTALARLLPPSYEDGIWQPRLAIETGLPLPSPRLISTTLFRNRPATAEPQTN</sequence>
<evidence type="ECO:0000313" key="5">
    <source>
        <dbReference type="EMBL" id="KAK9758803.1"/>
    </source>
</evidence>
<dbReference type="Proteomes" id="UP001458880">
    <property type="component" value="Unassembled WGS sequence"/>
</dbReference>
<comment type="subcellular location">
    <subcellularLocation>
        <location evidence="1">Secreted</location>
    </subcellularLocation>
</comment>
<name>A0AAW1NE28_POPJA</name>
<dbReference type="Gene3D" id="1.10.640.10">
    <property type="entry name" value="Haem peroxidase domain superfamily, animal type"/>
    <property type="match status" value="1"/>
</dbReference>
<dbReference type="GO" id="GO:0006979">
    <property type="term" value="P:response to oxidative stress"/>
    <property type="evidence" value="ECO:0007669"/>
    <property type="project" value="InterPro"/>
</dbReference>
<dbReference type="InterPro" id="IPR019791">
    <property type="entry name" value="Haem_peroxidase_animal"/>
</dbReference>
<dbReference type="PANTHER" id="PTHR11475:SF4">
    <property type="entry name" value="CHORION PEROXIDASE"/>
    <property type="match status" value="1"/>
</dbReference>
<keyword evidence="2" id="KW-0964">Secreted</keyword>
<keyword evidence="3" id="KW-0575">Peroxidase</keyword>
<keyword evidence="4" id="KW-0325">Glycoprotein</keyword>
<reference evidence="5 6" key="1">
    <citation type="journal article" date="2024" name="BMC Genomics">
        <title>De novo assembly and annotation of Popillia japonica's genome with initial clues to its potential as an invasive pest.</title>
        <authorList>
            <person name="Cucini C."/>
            <person name="Boschi S."/>
            <person name="Funari R."/>
            <person name="Cardaioli E."/>
            <person name="Iannotti N."/>
            <person name="Marturano G."/>
            <person name="Paoli F."/>
            <person name="Bruttini M."/>
            <person name="Carapelli A."/>
            <person name="Frati F."/>
            <person name="Nardi F."/>
        </authorList>
    </citation>
    <scope>NUCLEOTIDE SEQUENCE [LARGE SCALE GENOMIC DNA]</scope>
    <source>
        <strain evidence="5">DMR45628</strain>
    </source>
</reference>